<gene>
    <name evidence="6" type="ORF">CSB45_01575</name>
</gene>
<dbReference type="PIRSF" id="PIRSF000538">
    <property type="entry name" value="GlpK"/>
    <property type="match status" value="1"/>
</dbReference>
<dbReference type="InterPro" id="IPR050406">
    <property type="entry name" value="FGGY_Carb_Kinase"/>
</dbReference>
<dbReference type="Gene3D" id="3.30.420.40">
    <property type="match status" value="2"/>
</dbReference>
<evidence type="ECO:0000313" key="7">
    <source>
        <dbReference type="Proteomes" id="UP000229740"/>
    </source>
</evidence>
<sequence length="496" mass="54339">MSLLGIDIGTSACKGAAYSLDGERLAHSFRTYPTLRPQPGWAELDSRQVWSAIQELISDIASQTDRDPVSALSVSTLGEAMVPVSEDREILGNSIVYMDTRGSEFLHDLEIRIGQERFYTINPNIWGHQYSLPKLKWIQAHQPELYEKTDKFLLWGDFTAYMLGAEPLISYSHANRTLLFDIHREQWSAELLALTGIDQDLLSKPAASGTVAGRLDRKMAETLGLTPGIPLVVGGHDQCCNALGAGVVDAGQAVCGIGTIECITSVYDCIPDLSRMFQAGLSVEHHVLPDLYVSFISNQAGSLIRWFRETFASAETRQAGASGKIDEKLSSEMPSGPTELLMLPYLEPTGTPNTISDASGAILGLKTSTTRGEILKAFMECETLYFLESLLTLKDVGVDTSQFIATGGGAKSDTWLQIKADIFGVPFIRPDLVEAGTLGAAMLAGIGAGVLTDIRETSACFVKELTRFEPDMQRHAIYQDKYQKYRQLYPSLKHLL</sequence>
<proteinExistence type="inferred from homology"/>
<comment type="similarity">
    <text evidence="1">Belongs to the FGGY kinase family.</text>
</comment>
<dbReference type="Pfam" id="PF02782">
    <property type="entry name" value="FGGY_C"/>
    <property type="match status" value="1"/>
</dbReference>
<evidence type="ECO:0000256" key="1">
    <source>
        <dbReference type="ARBA" id="ARBA00009156"/>
    </source>
</evidence>
<dbReference type="InterPro" id="IPR018484">
    <property type="entry name" value="FGGY_N"/>
</dbReference>
<feature type="domain" description="Carbohydrate kinase FGGY C-terminal" evidence="5">
    <location>
        <begin position="297"/>
        <end position="447"/>
    </location>
</feature>
<comment type="caution">
    <text evidence="6">The sequence shown here is derived from an EMBL/GenBank/DDBJ whole genome shotgun (WGS) entry which is preliminary data.</text>
</comment>
<reference evidence="6 7" key="1">
    <citation type="submission" date="2017-10" db="EMBL/GenBank/DDBJ databases">
        <title>Novel microbial diversity and functional potential in the marine mammal oral microbiome.</title>
        <authorList>
            <person name="Dudek N.K."/>
            <person name="Sun C.L."/>
            <person name="Burstein D."/>
            <person name="Kantor R.S."/>
            <person name="Aliaga Goltsman D.S."/>
            <person name="Bik E.M."/>
            <person name="Thomas B.C."/>
            <person name="Banfield J.F."/>
            <person name="Relman D.A."/>
        </authorList>
    </citation>
    <scope>NUCLEOTIDE SEQUENCE [LARGE SCALE GENOMIC DNA]</scope>
    <source>
        <strain evidence="6">DOLZORAL124_49_17</strain>
    </source>
</reference>
<dbReference type="PANTHER" id="PTHR43095">
    <property type="entry name" value="SUGAR KINASE"/>
    <property type="match status" value="1"/>
</dbReference>
<evidence type="ECO:0000313" key="6">
    <source>
        <dbReference type="EMBL" id="PID59122.1"/>
    </source>
</evidence>
<dbReference type="SUPFAM" id="SSF53067">
    <property type="entry name" value="Actin-like ATPase domain"/>
    <property type="match status" value="2"/>
</dbReference>
<dbReference type="InterPro" id="IPR018485">
    <property type="entry name" value="FGGY_C"/>
</dbReference>
<evidence type="ECO:0000259" key="5">
    <source>
        <dbReference type="Pfam" id="PF02782"/>
    </source>
</evidence>
<feature type="domain" description="Carbohydrate kinase FGGY N-terminal" evidence="4">
    <location>
        <begin position="3"/>
        <end position="244"/>
    </location>
</feature>
<dbReference type="GO" id="GO:0016301">
    <property type="term" value="F:kinase activity"/>
    <property type="evidence" value="ECO:0007669"/>
    <property type="project" value="UniProtKB-KW"/>
</dbReference>
<dbReference type="CDD" id="cd07773">
    <property type="entry name" value="ASKHA_NBD_FGGY_FK"/>
    <property type="match status" value="1"/>
</dbReference>
<keyword evidence="2" id="KW-0808">Transferase</keyword>
<dbReference type="Proteomes" id="UP000229740">
    <property type="component" value="Unassembled WGS sequence"/>
</dbReference>
<dbReference type="PANTHER" id="PTHR43095:SF5">
    <property type="entry name" value="XYLULOSE KINASE"/>
    <property type="match status" value="1"/>
</dbReference>
<dbReference type="Pfam" id="PF00370">
    <property type="entry name" value="FGGY_N"/>
    <property type="match status" value="1"/>
</dbReference>
<dbReference type="GO" id="GO:0005975">
    <property type="term" value="P:carbohydrate metabolic process"/>
    <property type="evidence" value="ECO:0007669"/>
    <property type="project" value="InterPro"/>
</dbReference>
<dbReference type="InterPro" id="IPR000577">
    <property type="entry name" value="Carb_kinase_FGGY"/>
</dbReference>
<accession>A0A2G6EB96</accession>
<evidence type="ECO:0000256" key="3">
    <source>
        <dbReference type="ARBA" id="ARBA00022777"/>
    </source>
</evidence>
<evidence type="ECO:0000256" key="2">
    <source>
        <dbReference type="ARBA" id="ARBA00022679"/>
    </source>
</evidence>
<dbReference type="AlphaFoldDB" id="A0A2G6EB96"/>
<dbReference type="EMBL" id="PDPS01000020">
    <property type="protein sequence ID" value="PID59122.1"/>
    <property type="molecule type" value="Genomic_DNA"/>
</dbReference>
<protein>
    <recommendedName>
        <fullName evidence="8">Carbohydrate kinase</fullName>
    </recommendedName>
</protein>
<organism evidence="6 7">
    <name type="scientific">candidate division KSB3 bacterium</name>
    <dbReference type="NCBI Taxonomy" id="2044937"/>
    <lineage>
        <taxon>Bacteria</taxon>
        <taxon>candidate division KSB3</taxon>
    </lineage>
</organism>
<evidence type="ECO:0000259" key="4">
    <source>
        <dbReference type="Pfam" id="PF00370"/>
    </source>
</evidence>
<keyword evidence="3" id="KW-0418">Kinase</keyword>
<dbReference type="InterPro" id="IPR043129">
    <property type="entry name" value="ATPase_NBD"/>
</dbReference>
<name>A0A2G6EB96_9BACT</name>
<evidence type="ECO:0008006" key="8">
    <source>
        <dbReference type="Google" id="ProtNLM"/>
    </source>
</evidence>